<dbReference type="InterPro" id="IPR008271">
    <property type="entry name" value="Ser/Thr_kinase_AS"/>
</dbReference>
<dbReference type="GO" id="GO:0004674">
    <property type="term" value="F:protein serine/threonine kinase activity"/>
    <property type="evidence" value="ECO:0007669"/>
    <property type="project" value="UniProtKB-KW"/>
</dbReference>
<feature type="region of interest" description="Disordered" evidence="6">
    <location>
        <begin position="26"/>
        <end position="59"/>
    </location>
</feature>
<evidence type="ECO:0000256" key="3">
    <source>
        <dbReference type="ARBA" id="ARBA00022840"/>
    </source>
</evidence>
<name>A0A9P1IU70_9PELO</name>
<evidence type="ECO:0000313" key="8">
    <source>
        <dbReference type="EMBL" id="CAI5452210.1"/>
    </source>
</evidence>
<comment type="similarity">
    <text evidence="5">Belongs to the protein kinase superfamily.</text>
</comment>
<feature type="binding site" evidence="4">
    <location>
        <position position="113"/>
    </location>
    <ligand>
        <name>ATP</name>
        <dbReference type="ChEBI" id="CHEBI:30616"/>
    </ligand>
</feature>
<evidence type="ECO:0000313" key="9">
    <source>
        <dbReference type="Proteomes" id="UP001152747"/>
    </source>
</evidence>
<keyword evidence="3 4" id="KW-0067">ATP-binding</keyword>
<dbReference type="Pfam" id="PF00069">
    <property type="entry name" value="Pkinase"/>
    <property type="match status" value="1"/>
</dbReference>
<keyword evidence="5" id="KW-0723">Serine/threonine-protein kinase</keyword>
<dbReference type="AlphaFoldDB" id="A0A9P1IU70"/>
<evidence type="ECO:0000259" key="7">
    <source>
        <dbReference type="PROSITE" id="PS50011"/>
    </source>
</evidence>
<protein>
    <recommendedName>
        <fullName evidence="1">non-specific serine/threonine protein kinase</fullName>
        <ecNumber evidence="1">2.7.11.1</ecNumber>
    </recommendedName>
</protein>
<proteinExistence type="inferred from homology"/>
<keyword evidence="2 4" id="KW-0547">Nucleotide-binding</keyword>
<evidence type="ECO:0000256" key="1">
    <source>
        <dbReference type="ARBA" id="ARBA00012513"/>
    </source>
</evidence>
<dbReference type="PROSITE" id="PS50011">
    <property type="entry name" value="PROTEIN_KINASE_DOM"/>
    <property type="match status" value="1"/>
</dbReference>
<reference evidence="8" key="1">
    <citation type="submission" date="2022-11" db="EMBL/GenBank/DDBJ databases">
        <authorList>
            <person name="Kikuchi T."/>
        </authorList>
    </citation>
    <scope>NUCLEOTIDE SEQUENCE</scope>
    <source>
        <strain evidence="8">PS1010</strain>
    </source>
</reference>
<accession>A0A9P1IU70</accession>
<organism evidence="8 9">
    <name type="scientific">Caenorhabditis angaria</name>
    <dbReference type="NCBI Taxonomy" id="860376"/>
    <lineage>
        <taxon>Eukaryota</taxon>
        <taxon>Metazoa</taxon>
        <taxon>Ecdysozoa</taxon>
        <taxon>Nematoda</taxon>
        <taxon>Chromadorea</taxon>
        <taxon>Rhabditida</taxon>
        <taxon>Rhabditina</taxon>
        <taxon>Rhabditomorpha</taxon>
        <taxon>Rhabditoidea</taxon>
        <taxon>Rhabditidae</taxon>
        <taxon>Peloderinae</taxon>
        <taxon>Caenorhabditis</taxon>
    </lineage>
</organism>
<dbReference type="OrthoDB" id="2687620at2759"/>
<dbReference type="InterPro" id="IPR017441">
    <property type="entry name" value="Protein_kinase_ATP_BS"/>
</dbReference>
<comment type="caution">
    <text evidence="8">The sequence shown here is derived from an EMBL/GenBank/DDBJ whole genome shotgun (WGS) entry which is preliminary data.</text>
</comment>
<gene>
    <name evidence="8" type="ORF">CAMP_LOCUS14847</name>
</gene>
<dbReference type="SUPFAM" id="SSF56112">
    <property type="entry name" value="Protein kinase-like (PK-like)"/>
    <property type="match status" value="1"/>
</dbReference>
<dbReference type="EC" id="2.7.11.1" evidence="1"/>
<feature type="domain" description="Protein kinase" evidence="7">
    <location>
        <begin position="84"/>
        <end position="331"/>
    </location>
</feature>
<dbReference type="Proteomes" id="UP001152747">
    <property type="component" value="Unassembled WGS sequence"/>
</dbReference>
<keyword evidence="9" id="KW-1185">Reference proteome</keyword>
<dbReference type="PROSITE" id="PS00108">
    <property type="entry name" value="PROTEIN_KINASE_ST"/>
    <property type="match status" value="1"/>
</dbReference>
<sequence length="362" mass="41384">MESNKIDESSNAKSCSKFDISLNNHQNVEKIDKRGKGKTKGGVGSDSPGKSIATSRNSLTPRIRRTDRDYTTMLPIDEVFRKRWHVEGIIGKGGYGEIYLAIDMKRTEEVAIKVLVKMQGKPHVPLVFASGHTDKINFFVMQLLSINLGELRRSSPVRKLSKSTTGRILIQAIAALRDLHDVGYIHRDVKAANMCFGITPKNRHVLMLVDFGLIRRYKCENGEWREQRSHAGFRGTHRYVSVRVHSRMEQTPSDDIVSLLYTGYELMIGDLPWKNMEKSEDIRKLKEAMQHRNTNYFATSELSEFAKAVFSLDFTVDPPYKQLQNSLKSLIGSKKLNDLYDWEEEYKEAIEESHESDHDSGK</sequence>
<evidence type="ECO:0000256" key="2">
    <source>
        <dbReference type="ARBA" id="ARBA00022741"/>
    </source>
</evidence>
<evidence type="ECO:0000256" key="4">
    <source>
        <dbReference type="PROSITE-ProRule" id="PRU10141"/>
    </source>
</evidence>
<keyword evidence="5" id="KW-0418">Kinase</keyword>
<dbReference type="EMBL" id="CANHGI010000005">
    <property type="protein sequence ID" value="CAI5452210.1"/>
    <property type="molecule type" value="Genomic_DNA"/>
</dbReference>
<dbReference type="InterPro" id="IPR011009">
    <property type="entry name" value="Kinase-like_dom_sf"/>
</dbReference>
<dbReference type="Gene3D" id="1.10.510.10">
    <property type="entry name" value="Transferase(Phosphotransferase) domain 1"/>
    <property type="match status" value="1"/>
</dbReference>
<dbReference type="PROSITE" id="PS00107">
    <property type="entry name" value="PROTEIN_KINASE_ATP"/>
    <property type="match status" value="1"/>
</dbReference>
<dbReference type="InterPro" id="IPR050235">
    <property type="entry name" value="CK1_Ser-Thr_kinase"/>
</dbReference>
<dbReference type="GO" id="GO:0005524">
    <property type="term" value="F:ATP binding"/>
    <property type="evidence" value="ECO:0007669"/>
    <property type="project" value="UniProtKB-UniRule"/>
</dbReference>
<dbReference type="PANTHER" id="PTHR11909">
    <property type="entry name" value="CASEIN KINASE-RELATED"/>
    <property type="match status" value="1"/>
</dbReference>
<dbReference type="SMART" id="SM00220">
    <property type="entry name" value="S_TKc"/>
    <property type="match status" value="1"/>
</dbReference>
<evidence type="ECO:0000256" key="6">
    <source>
        <dbReference type="SAM" id="MobiDB-lite"/>
    </source>
</evidence>
<evidence type="ECO:0000256" key="5">
    <source>
        <dbReference type="RuleBase" id="RU000304"/>
    </source>
</evidence>
<keyword evidence="5" id="KW-0808">Transferase</keyword>
<dbReference type="InterPro" id="IPR000719">
    <property type="entry name" value="Prot_kinase_dom"/>
</dbReference>